<feature type="transmembrane region" description="Helical" evidence="7">
    <location>
        <begin position="323"/>
        <end position="342"/>
    </location>
</feature>
<evidence type="ECO:0000256" key="7">
    <source>
        <dbReference type="SAM" id="Phobius"/>
    </source>
</evidence>
<evidence type="ECO:0000256" key="2">
    <source>
        <dbReference type="ARBA" id="ARBA00005551"/>
    </source>
</evidence>
<feature type="domain" description="RCK N-terminal" evidence="8">
    <location>
        <begin position="403"/>
        <end position="520"/>
    </location>
</feature>
<comment type="subcellular location">
    <subcellularLocation>
        <location evidence="1">Membrane</location>
        <topology evidence="1">Multi-pass membrane protein</topology>
    </subcellularLocation>
</comment>
<dbReference type="InterPro" id="IPR036291">
    <property type="entry name" value="NAD(P)-bd_dom_sf"/>
</dbReference>
<accession>A0A2H0TWR6</accession>
<evidence type="ECO:0000256" key="3">
    <source>
        <dbReference type="ARBA" id="ARBA00022448"/>
    </source>
</evidence>
<dbReference type="PROSITE" id="PS51201">
    <property type="entry name" value="RCK_N"/>
    <property type="match status" value="1"/>
</dbReference>
<feature type="transmembrane region" description="Helical" evidence="7">
    <location>
        <begin position="56"/>
        <end position="76"/>
    </location>
</feature>
<evidence type="ECO:0000256" key="6">
    <source>
        <dbReference type="ARBA" id="ARBA00023136"/>
    </source>
</evidence>
<evidence type="ECO:0000313" key="10">
    <source>
        <dbReference type="Proteomes" id="UP000231530"/>
    </source>
</evidence>
<dbReference type="Proteomes" id="UP000231530">
    <property type="component" value="Unassembled WGS sequence"/>
</dbReference>
<dbReference type="GO" id="GO:0016020">
    <property type="term" value="C:membrane"/>
    <property type="evidence" value="ECO:0007669"/>
    <property type="project" value="UniProtKB-SubCell"/>
</dbReference>
<feature type="transmembrane region" description="Helical" evidence="7">
    <location>
        <begin position="289"/>
        <end position="311"/>
    </location>
</feature>
<dbReference type="Gene3D" id="3.40.50.720">
    <property type="entry name" value="NAD(P)-binding Rossmann-like Domain"/>
    <property type="match status" value="1"/>
</dbReference>
<keyword evidence="6 7" id="KW-0472">Membrane</keyword>
<dbReference type="InterPro" id="IPR038770">
    <property type="entry name" value="Na+/solute_symporter_sf"/>
</dbReference>
<feature type="transmembrane region" description="Helical" evidence="7">
    <location>
        <begin position="6"/>
        <end position="23"/>
    </location>
</feature>
<evidence type="ECO:0000259" key="8">
    <source>
        <dbReference type="PROSITE" id="PS51201"/>
    </source>
</evidence>
<dbReference type="GO" id="GO:0015297">
    <property type="term" value="F:antiporter activity"/>
    <property type="evidence" value="ECO:0007669"/>
    <property type="project" value="InterPro"/>
</dbReference>
<feature type="transmembrane region" description="Helical" evidence="7">
    <location>
        <begin position="30"/>
        <end position="50"/>
    </location>
</feature>
<sequence length="565" mass="63730">MEANIFLQLAILFGLTVSIAFVMRLLRQPLMIAYIISGMIAGPLFLQTIGGQEETFNTLAKFGVVFLLFLVGLSLNISHIRNIGKISLIAGLTQFIFTSTSGFFILRMLGFSVSSATYLGVAITFSSTIVIVKLLSDKKDSESVYGRHVLGVMIIQDIIAVMVMLFLTTNGSDMPLTETIKIMAFRAFAIIGFIIILSKFLIPRILDHVATSSEFLFIFTLAWCFGISSLMNWAGFSLEIGAIIAGISLGSSPYQSEISSRIKPLRDFFIVLFFIILGSEMGITNSSSLILPGLILSLFIIFGNPFILYYTFRLLKFTRRNSFLAGVTAGQVSEFGFILIFTGVQLGHLNGIELPLFTIIALTTIFVSSYAITYNEQLYKWIRPLLDTFGLDRFQQKEQHANIYDVWVVGYHRIGWKICESLAKEKKTFAVIDYNPKSIAKLHRRNIPAFFGDVADVEFLESIPLEKAKMILLTIPEPDDQLTIIKHIRMKSESIYIIANLYHTNQLEELYQAGANYVMMPHLLGGQWISQVIEERPWTKKTFIDLKKEQREEMKLRFTVGTEEI</sequence>
<keyword evidence="3" id="KW-0813">Transport</keyword>
<reference evidence="10" key="1">
    <citation type="submission" date="2017-09" db="EMBL/GenBank/DDBJ databases">
        <title>Depth-based differentiation of microbial function through sediment-hosted aquifers and enrichment of novel symbionts in the deep terrestrial subsurface.</title>
        <authorList>
            <person name="Probst A.J."/>
            <person name="Ladd B."/>
            <person name="Jarett J.K."/>
            <person name="Geller-Mcgrath D.E."/>
            <person name="Sieber C.M.K."/>
            <person name="Emerson J.B."/>
            <person name="Anantharaman K."/>
            <person name="Thomas B.C."/>
            <person name="Malmstrom R."/>
            <person name="Stieglmeier M."/>
            <person name="Klingl A."/>
            <person name="Woyke T."/>
            <person name="Ryan C.M."/>
            <person name="Banfield J.F."/>
        </authorList>
    </citation>
    <scope>NUCLEOTIDE SEQUENCE [LARGE SCALE GENOMIC DNA]</scope>
</reference>
<protein>
    <recommendedName>
        <fullName evidence="8">RCK N-terminal domain-containing protein</fullName>
    </recommendedName>
</protein>
<dbReference type="InterPro" id="IPR006153">
    <property type="entry name" value="Cation/H_exchanger_TM"/>
</dbReference>
<dbReference type="Pfam" id="PF00999">
    <property type="entry name" value="Na_H_Exchanger"/>
    <property type="match status" value="1"/>
</dbReference>
<feature type="transmembrane region" description="Helical" evidence="7">
    <location>
        <begin position="180"/>
        <end position="202"/>
    </location>
</feature>
<feature type="transmembrane region" description="Helical" evidence="7">
    <location>
        <begin position="116"/>
        <end position="136"/>
    </location>
</feature>
<dbReference type="PANTHER" id="PTHR42751:SF3">
    <property type="entry name" value="SODIUM_GLUTAMATE SYMPORTER"/>
    <property type="match status" value="1"/>
</dbReference>
<comment type="similarity">
    <text evidence="2">Belongs to the monovalent cation:proton antiporter 2 (CPA2) transporter (TC 2.A.37) family.</text>
</comment>
<evidence type="ECO:0000256" key="4">
    <source>
        <dbReference type="ARBA" id="ARBA00022692"/>
    </source>
</evidence>
<dbReference type="EMBL" id="PFBY01000015">
    <property type="protein sequence ID" value="PIR76610.1"/>
    <property type="molecule type" value="Genomic_DNA"/>
</dbReference>
<evidence type="ECO:0000256" key="5">
    <source>
        <dbReference type="ARBA" id="ARBA00022989"/>
    </source>
</evidence>
<evidence type="ECO:0000256" key="1">
    <source>
        <dbReference type="ARBA" id="ARBA00004141"/>
    </source>
</evidence>
<dbReference type="GO" id="GO:1902600">
    <property type="term" value="P:proton transmembrane transport"/>
    <property type="evidence" value="ECO:0007669"/>
    <property type="project" value="InterPro"/>
</dbReference>
<feature type="transmembrane region" description="Helical" evidence="7">
    <location>
        <begin position="148"/>
        <end position="168"/>
    </location>
</feature>
<dbReference type="SUPFAM" id="SSF51735">
    <property type="entry name" value="NAD(P)-binding Rossmann-fold domains"/>
    <property type="match status" value="1"/>
</dbReference>
<evidence type="ECO:0000313" key="9">
    <source>
        <dbReference type="EMBL" id="PIR76610.1"/>
    </source>
</evidence>
<gene>
    <name evidence="9" type="ORF">COU32_01150</name>
</gene>
<organism evidence="9 10">
    <name type="scientific">Candidatus Magasanikbacteria bacterium CG10_big_fil_rev_8_21_14_0_10_42_10</name>
    <dbReference type="NCBI Taxonomy" id="1974649"/>
    <lineage>
        <taxon>Bacteria</taxon>
        <taxon>Candidatus Magasanikiibacteriota</taxon>
    </lineage>
</organism>
<dbReference type="Gene3D" id="1.20.1530.20">
    <property type="match status" value="1"/>
</dbReference>
<feature type="transmembrane region" description="Helical" evidence="7">
    <location>
        <begin position="354"/>
        <end position="373"/>
    </location>
</feature>
<feature type="transmembrane region" description="Helical" evidence="7">
    <location>
        <begin position="88"/>
        <end position="110"/>
    </location>
</feature>
<comment type="caution">
    <text evidence="9">The sequence shown here is derived from an EMBL/GenBank/DDBJ whole genome shotgun (WGS) entry which is preliminary data.</text>
</comment>
<name>A0A2H0TWR6_9BACT</name>
<dbReference type="InterPro" id="IPR003148">
    <property type="entry name" value="RCK_N"/>
</dbReference>
<keyword evidence="5 7" id="KW-1133">Transmembrane helix</keyword>
<keyword evidence="4 7" id="KW-0812">Transmembrane</keyword>
<dbReference type="AlphaFoldDB" id="A0A2H0TWR6"/>
<proteinExistence type="inferred from homology"/>
<feature type="transmembrane region" description="Helical" evidence="7">
    <location>
        <begin position="209"/>
        <end position="228"/>
    </location>
</feature>
<dbReference type="GO" id="GO:0006813">
    <property type="term" value="P:potassium ion transport"/>
    <property type="evidence" value="ECO:0007669"/>
    <property type="project" value="InterPro"/>
</dbReference>
<dbReference type="Pfam" id="PF02254">
    <property type="entry name" value="TrkA_N"/>
    <property type="match status" value="1"/>
</dbReference>
<dbReference type="PANTHER" id="PTHR42751">
    <property type="entry name" value="SODIUM/HYDROGEN EXCHANGER FAMILY/TRKA DOMAIN PROTEIN"/>
    <property type="match status" value="1"/>
</dbReference>